<comment type="caution">
    <text evidence="1">The sequence shown here is derived from an EMBL/GenBank/DDBJ whole genome shotgun (WGS) entry which is preliminary data.</text>
</comment>
<evidence type="ECO:0008006" key="3">
    <source>
        <dbReference type="Google" id="ProtNLM"/>
    </source>
</evidence>
<sequence length="108" mass="12006">MILAGRNLETPGVDDQRNTMASSLKDAAETWDSLQEQFNSKSISFVTTIGRLLQMKFDAKKSIAIFIAKVKKMAKCVADAGHLLEDLEQYGHSRQFSRYCSVFVSLAG</sequence>
<evidence type="ECO:0000313" key="2">
    <source>
        <dbReference type="Proteomes" id="UP001054837"/>
    </source>
</evidence>
<protein>
    <recommendedName>
        <fullName evidence="3">Retrotransposon gag domain-containing protein</fullName>
    </recommendedName>
</protein>
<proteinExistence type="predicted"/>
<dbReference type="AlphaFoldDB" id="A0AAV4W4F2"/>
<evidence type="ECO:0000313" key="1">
    <source>
        <dbReference type="EMBL" id="GIY77411.1"/>
    </source>
</evidence>
<gene>
    <name evidence="1" type="ORF">CDAR_481051</name>
</gene>
<reference evidence="1 2" key="1">
    <citation type="submission" date="2021-06" db="EMBL/GenBank/DDBJ databases">
        <title>Caerostris darwini draft genome.</title>
        <authorList>
            <person name="Kono N."/>
            <person name="Arakawa K."/>
        </authorList>
    </citation>
    <scope>NUCLEOTIDE SEQUENCE [LARGE SCALE GENOMIC DNA]</scope>
</reference>
<dbReference type="Proteomes" id="UP001054837">
    <property type="component" value="Unassembled WGS sequence"/>
</dbReference>
<dbReference type="EMBL" id="BPLQ01014119">
    <property type="protein sequence ID" value="GIY77411.1"/>
    <property type="molecule type" value="Genomic_DNA"/>
</dbReference>
<accession>A0AAV4W4F2</accession>
<keyword evidence="2" id="KW-1185">Reference proteome</keyword>
<organism evidence="1 2">
    <name type="scientific">Caerostris darwini</name>
    <dbReference type="NCBI Taxonomy" id="1538125"/>
    <lineage>
        <taxon>Eukaryota</taxon>
        <taxon>Metazoa</taxon>
        <taxon>Ecdysozoa</taxon>
        <taxon>Arthropoda</taxon>
        <taxon>Chelicerata</taxon>
        <taxon>Arachnida</taxon>
        <taxon>Araneae</taxon>
        <taxon>Araneomorphae</taxon>
        <taxon>Entelegynae</taxon>
        <taxon>Araneoidea</taxon>
        <taxon>Araneidae</taxon>
        <taxon>Caerostris</taxon>
    </lineage>
</organism>
<name>A0AAV4W4F2_9ARAC</name>